<name>A0A9P6CUK6_9AGAR</name>
<gene>
    <name evidence="1" type="ORF">BDN70DRAFT_346888</name>
</gene>
<reference evidence="1" key="1">
    <citation type="submission" date="2020-11" db="EMBL/GenBank/DDBJ databases">
        <authorList>
            <consortium name="DOE Joint Genome Institute"/>
            <person name="Ahrendt S."/>
            <person name="Riley R."/>
            <person name="Andreopoulos W."/>
            <person name="Labutti K."/>
            <person name="Pangilinan J."/>
            <person name="Ruiz-Duenas F.J."/>
            <person name="Barrasa J.M."/>
            <person name="Sanchez-Garcia M."/>
            <person name="Camarero S."/>
            <person name="Miyauchi S."/>
            <person name="Serrano A."/>
            <person name="Linde D."/>
            <person name="Babiker R."/>
            <person name="Drula E."/>
            <person name="Ayuso-Fernandez I."/>
            <person name="Pacheco R."/>
            <person name="Padilla G."/>
            <person name="Ferreira P."/>
            <person name="Barriuso J."/>
            <person name="Kellner H."/>
            <person name="Castanera R."/>
            <person name="Alfaro M."/>
            <person name="Ramirez L."/>
            <person name="Pisabarro A.G."/>
            <person name="Kuo A."/>
            <person name="Tritt A."/>
            <person name="Lipzen A."/>
            <person name="He G."/>
            <person name="Yan M."/>
            <person name="Ng V."/>
            <person name="Cullen D."/>
            <person name="Martin F."/>
            <person name="Rosso M.-N."/>
            <person name="Henrissat B."/>
            <person name="Hibbett D."/>
            <person name="Martinez A.T."/>
            <person name="Grigoriev I.V."/>
        </authorList>
    </citation>
    <scope>NUCLEOTIDE SEQUENCE</scope>
    <source>
        <strain evidence="1">CIRM-BRFM 674</strain>
    </source>
</reference>
<dbReference type="EMBL" id="MU155404">
    <property type="protein sequence ID" value="KAF9473980.1"/>
    <property type="molecule type" value="Genomic_DNA"/>
</dbReference>
<keyword evidence="2" id="KW-1185">Reference proteome</keyword>
<proteinExistence type="predicted"/>
<organism evidence="1 2">
    <name type="scientific">Pholiota conissans</name>
    <dbReference type="NCBI Taxonomy" id="109636"/>
    <lineage>
        <taxon>Eukaryota</taxon>
        <taxon>Fungi</taxon>
        <taxon>Dikarya</taxon>
        <taxon>Basidiomycota</taxon>
        <taxon>Agaricomycotina</taxon>
        <taxon>Agaricomycetes</taxon>
        <taxon>Agaricomycetidae</taxon>
        <taxon>Agaricales</taxon>
        <taxon>Agaricineae</taxon>
        <taxon>Strophariaceae</taxon>
        <taxon>Pholiota</taxon>
    </lineage>
</organism>
<dbReference type="Proteomes" id="UP000807469">
    <property type="component" value="Unassembled WGS sequence"/>
</dbReference>
<evidence type="ECO:0000313" key="1">
    <source>
        <dbReference type="EMBL" id="KAF9473980.1"/>
    </source>
</evidence>
<accession>A0A9P6CUK6</accession>
<evidence type="ECO:0000313" key="2">
    <source>
        <dbReference type="Proteomes" id="UP000807469"/>
    </source>
</evidence>
<protein>
    <submittedName>
        <fullName evidence="1">Uncharacterized protein</fullName>
    </submittedName>
</protein>
<comment type="caution">
    <text evidence="1">The sequence shown here is derived from an EMBL/GenBank/DDBJ whole genome shotgun (WGS) entry which is preliminary data.</text>
</comment>
<dbReference type="AlphaFoldDB" id="A0A9P6CUK6"/>
<sequence length="322" mass="37120">MRRQSDQRRDTPTPTDFNLFIRHLNASAQPSSFLHRKTHTVADLRITRRSTPLRFTRHLPIKQRPHHLFHLPFALLQLQSKYNALIRRSFSSLLRGSPRQQRTYLWTRHPCPAPLLSLPLPSRFIHSSPAHRLQSIHTSFPCSVSYSVLAAFTHPALTYARSPSRMCRILVGKRHMQEIRAVVDTTHALRTALPQGYPPVKHWAQSALTFAPQALQYTLTLTATENGERLDARPNLKLEHPRQHHPHPHRPLYLRPALPRIHFALSHPVGSRTRTSALRTTYICMLEIPLKSPHVLNPMASVFAPHLSILHRTTTHWYDTPL</sequence>